<feature type="coiled-coil region" evidence="1">
    <location>
        <begin position="468"/>
        <end position="519"/>
    </location>
</feature>
<proteinExistence type="predicted"/>
<evidence type="ECO:0000313" key="4">
    <source>
        <dbReference type="Proteomes" id="UP001530293"/>
    </source>
</evidence>
<feature type="compositionally biased region" description="Polar residues" evidence="2">
    <location>
        <begin position="606"/>
        <end position="639"/>
    </location>
</feature>
<feature type="compositionally biased region" description="Polar residues" evidence="2">
    <location>
        <begin position="51"/>
        <end position="70"/>
    </location>
</feature>
<evidence type="ECO:0000256" key="2">
    <source>
        <dbReference type="SAM" id="MobiDB-lite"/>
    </source>
</evidence>
<keyword evidence="4" id="KW-1185">Reference proteome</keyword>
<feature type="compositionally biased region" description="Polar residues" evidence="2">
    <location>
        <begin position="83"/>
        <end position="93"/>
    </location>
</feature>
<feature type="coiled-coil region" evidence="1">
    <location>
        <begin position="207"/>
        <end position="428"/>
    </location>
</feature>
<organism evidence="3 4">
    <name type="scientific">Discostella pseudostelligera</name>
    <dbReference type="NCBI Taxonomy" id="259834"/>
    <lineage>
        <taxon>Eukaryota</taxon>
        <taxon>Sar</taxon>
        <taxon>Stramenopiles</taxon>
        <taxon>Ochrophyta</taxon>
        <taxon>Bacillariophyta</taxon>
        <taxon>Coscinodiscophyceae</taxon>
        <taxon>Thalassiosirophycidae</taxon>
        <taxon>Stephanodiscales</taxon>
        <taxon>Stephanodiscaceae</taxon>
        <taxon>Discostella</taxon>
    </lineage>
</organism>
<dbReference type="Proteomes" id="UP001530293">
    <property type="component" value="Unassembled WGS sequence"/>
</dbReference>
<dbReference type="Gene3D" id="1.20.1170.10">
    <property type="match status" value="1"/>
</dbReference>
<evidence type="ECO:0000313" key="3">
    <source>
        <dbReference type="EMBL" id="KAL3759813.1"/>
    </source>
</evidence>
<name>A0ABD3M7A6_9STRA</name>
<evidence type="ECO:0000256" key="1">
    <source>
        <dbReference type="SAM" id="Coils"/>
    </source>
</evidence>
<keyword evidence="1" id="KW-0175">Coiled coil</keyword>
<feature type="compositionally biased region" description="Basic and acidic residues" evidence="2">
    <location>
        <begin position="567"/>
        <end position="577"/>
    </location>
</feature>
<sequence>MAQNISKSKGASPPRSASAAAAAAASAGHDAAAIHRMKLARAKSHHRTKSSSETHTVASRGNQSVSSSSPNKDRYDHDAMNIADSQSTSSVGNRSWLKSVPNNETIRKAAHSYMSNAVNGGGATNHVANSSSGSYHIGLTSLLSDDATIESIVEHNEITDTELYQKFEEAFNLTLQNNPGILPGAPTVISSIKKSLHKVQKAKVQKEMEMRKQLDALKNETDQMEAQLRKEMGKNSLRRVELTQELEDAKGDQGLLQDKLTTQIAAIQAAKRELNSKMNDVTKEKEELTKHLGFLSKSRAELEEALETEMKLVEKDRDALQKVVAERKKLQKQKAENKELEGKIEKMTEAASKEKKALQAEVAELKKFEEHIAALREQNEQTRNELEEEKRRLKETAELMQTKKNTLMESVKDIEGQYQKEIDELEGRFVTSYFKPGGGVAGGAVPIVGGGVGGSAVALVGGGIGAEEDRMRREIVRLREELELAKTRTTPGTSSNHHRDDIREEIESLRAEIRNHNITSSSKFSPKMTPRSPRFGGGGVVARMRDELDQVQTRNPRQSLSSTRNDGGSREEMDTLRNEIQSPPQYRGRGGSIGGLYESRLHTPNESRYYTPNNESRLFTPNNESRAAFTPSDSRTSFTPKERRVFTPSETRLYTPQARRYFS</sequence>
<feature type="compositionally biased region" description="Polar residues" evidence="2">
    <location>
        <begin position="550"/>
        <end position="566"/>
    </location>
</feature>
<feature type="region of interest" description="Disordered" evidence="2">
    <location>
        <begin position="1"/>
        <end position="96"/>
    </location>
</feature>
<dbReference type="AlphaFoldDB" id="A0ABD3M7A6"/>
<feature type="compositionally biased region" description="Low complexity" evidence="2">
    <location>
        <begin position="1"/>
        <end position="31"/>
    </location>
</feature>
<reference evidence="3 4" key="1">
    <citation type="submission" date="2024-10" db="EMBL/GenBank/DDBJ databases">
        <title>Updated reference genomes for cyclostephanoid diatoms.</title>
        <authorList>
            <person name="Roberts W.R."/>
            <person name="Alverson A.J."/>
        </authorList>
    </citation>
    <scope>NUCLEOTIDE SEQUENCE [LARGE SCALE GENOMIC DNA]</scope>
    <source>
        <strain evidence="3 4">AJA232-27</strain>
    </source>
</reference>
<accession>A0ABD3M7A6</accession>
<gene>
    <name evidence="3" type="ORF">ACHAWU_007557</name>
</gene>
<feature type="region of interest" description="Disordered" evidence="2">
    <location>
        <begin position="549"/>
        <end position="640"/>
    </location>
</feature>
<protein>
    <submittedName>
        <fullName evidence="3">Uncharacterized protein</fullName>
    </submittedName>
</protein>
<dbReference type="PANTHER" id="PTHR23159:SF31">
    <property type="entry name" value="CENTROSOME-ASSOCIATED PROTEIN CEP250 ISOFORM X1"/>
    <property type="match status" value="1"/>
</dbReference>
<dbReference type="PANTHER" id="PTHR23159">
    <property type="entry name" value="CENTROSOMAL PROTEIN 2"/>
    <property type="match status" value="1"/>
</dbReference>
<dbReference type="EMBL" id="JALLBG020000196">
    <property type="protein sequence ID" value="KAL3759813.1"/>
    <property type="molecule type" value="Genomic_DNA"/>
</dbReference>
<comment type="caution">
    <text evidence="3">The sequence shown here is derived from an EMBL/GenBank/DDBJ whole genome shotgun (WGS) entry which is preliminary data.</text>
</comment>
<feature type="compositionally biased region" description="Basic residues" evidence="2">
    <location>
        <begin position="35"/>
        <end position="49"/>
    </location>
</feature>